<sequence>MSVNIALADSALATHFHMRFATIDDLEHILVIYNAEILNGTANWNDQAVSLDDYQQRFHGMQQQQFPMIVVEDLNSHQVAGYAYYTAFRTISGYRQSIEHSVFVDPSYARQGLGKALMQQLIHLAKQQNMHIMVAAIDSENKGSIVLHEQLGFIQTGYMPQVGQKFGTWRDLVWMQLQLTESQ</sequence>
<dbReference type="GO" id="GO:0016747">
    <property type="term" value="F:acyltransferase activity, transferring groups other than amino-acyl groups"/>
    <property type="evidence" value="ECO:0007669"/>
    <property type="project" value="InterPro"/>
</dbReference>
<protein>
    <submittedName>
        <fullName evidence="4">GNAT family N-acetyltransferase</fullName>
    </submittedName>
</protein>
<dbReference type="Proteomes" id="UP000233553">
    <property type="component" value="Unassembled WGS sequence"/>
</dbReference>
<gene>
    <name evidence="4" type="ORF">CW311_07300</name>
</gene>
<accession>A0A2N0WGG5</accession>
<dbReference type="AlphaFoldDB" id="A0A2N0WGG5"/>
<dbReference type="PANTHER" id="PTHR43072:SF23">
    <property type="entry name" value="UPF0039 PROTEIN C11D3.02C"/>
    <property type="match status" value="1"/>
</dbReference>
<dbReference type="Pfam" id="PF13420">
    <property type="entry name" value="Acetyltransf_4"/>
    <property type="match status" value="1"/>
</dbReference>
<evidence type="ECO:0000313" key="4">
    <source>
        <dbReference type="EMBL" id="PKF34287.1"/>
    </source>
</evidence>
<dbReference type="RefSeq" id="WP_101236110.1">
    <property type="nucleotide sequence ID" value="NZ_PISJ01000011.1"/>
</dbReference>
<feature type="domain" description="N-acetyltransferase" evidence="3">
    <location>
        <begin position="16"/>
        <end position="180"/>
    </location>
</feature>
<dbReference type="CDD" id="cd04301">
    <property type="entry name" value="NAT_SF"/>
    <property type="match status" value="1"/>
</dbReference>
<evidence type="ECO:0000256" key="2">
    <source>
        <dbReference type="ARBA" id="ARBA00023315"/>
    </source>
</evidence>
<proteinExistence type="predicted"/>
<keyword evidence="2" id="KW-0012">Acyltransferase</keyword>
<evidence type="ECO:0000256" key="1">
    <source>
        <dbReference type="ARBA" id="ARBA00022679"/>
    </source>
</evidence>
<dbReference type="InterPro" id="IPR000182">
    <property type="entry name" value="GNAT_dom"/>
</dbReference>
<name>A0A2N0WGG5_9GAMM</name>
<comment type="caution">
    <text evidence="4">The sequence shown here is derived from an EMBL/GenBank/DDBJ whole genome shotgun (WGS) entry which is preliminary data.</text>
</comment>
<dbReference type="PANTHER" id="PTHR43072">
    <property type="entry name" value="N-ACETYLTRANSFERASE"/>
    <property type="match status" value="1"/>
</dbReference>
<dbReference type="Gene3D" id="3.40.630.30">
    <property type="match status" value="1"/>
</dbReference>
<evidence type="ECO:0000259" key="3">
    <source>
        <dbReference type="PROSITE" id="PS51186"/>
    </source>
</evidence>
<dbReference type="PROSITE" id="PS51186">
    <property type="entry name" value="GNAT"/>
    <property type="match status" value="1"/>
</dbReference>
<dbReference type="SUPFAM" id="SSF55729">
    <property type="entry name" value="Acyl-CoA N-acyltransferases (Nat)"/>
    <property type="match status" value="1"/>
</dbReference>
<organism evidence="4 5">
    <name type="scientific">Acinetobacter proteolyticus</name>
    <dbReference type="NCBI Taxonomy" id="1776741"/>
    <lineage>
        <taxon>Bacteria</taxon>
        <taxon>Pseudomonadati</taxon>
        <taxon>Pseudomonadota</taxon>
        <taxon>Gammaproteobacteria</taxon>
        <taxon>Moraxellales</taxon>
        <taxon>Moraxellaceae</taxon>
        <taxon>Acinetobacter</taxon>
    </lineage>
</organism>
<reference evidence="4 5" key="1">
    <citation type="submission" date="2017-12" db="EMBL/GenBank/DDBJ databases">
        <title>Draft Genome sequences of multiple microbial strains isolated from spacecraft associated surfaces.</title>
        <authorList>
            <person name="Seuylemezian A."/>
            <person name="Vaishampayan P."/>
            <person name="Venkateswaran K."/>
        </authorList>
    </citation>
    <scope>NUCLEOTIDE SEQUENCE [LARGE SCALE GENOMIC DNA]</scope>
    <source>
        <strain evidence="4 5">2P01AA</strain>
    </source>
</reference>
<dbReference type="EMBL" id="PISJ01000011">
    <property type="protein sequence ID" value="PKF34287.1"/>
    <property type="molecule type" value="Genomic_DNA"/>
</dbReference>
<dbReference type="InterPro" id="IPR016181">
    <property type="entry name" value="Acyl_CoA_acyltransferase"/>
</dbReference>
<keyword evidence="1 4" id="KW-0808">Transferase</keyword>
<evidence type="ECO:0000313" key="5">
    <source>
        <dbReference type="Proteomes" id="UP000233553"/>
    </source>
</evidence>